<evidence type="ECO:0000313" key="1">
    <source>
        <dbReference type="EMBL" id="KKN82494.1"/>
    </source>
</evidence>
<sequence>MAIGLLTLMAGLAIPFASPDIDAAPLPITADLSIAFEFVEKATGYDLNALIRDRLSEEVSTVPLDSCATIDIGIGGETLFGEPVACDDERYVFDLVGRHVIVSGVKRDHPLRDVEPGYVILNGVPLLVEDEERVIDPAPSPTWQFP</sequence>
<comment type="caution">
    <text evidence="1">The sequence shown here is derived from an EMBL/GenBank/DDBJ whole genome shotgun (WGS) entry which is preliminary data.</text>
</comment>
<gene>
    <name evidence="1" type="ORF">LCGC14_0309160</name>
</gene>
<accession>A0A0F9TT30</accession>
<proteinExistence type="predicted"/>
<reference evidence="1" key="1">
    <citation type="journal article" date="2015" name="Nature">
        <title>Complex archaea that bridge the gap between prokaryotes and eukaryotes.</title>
        <authorList>
            <person name="Spang A."/>
            <person name="Saw J.H."/>
            <person name="Jorgensen S.L."/>
            <person name="Zaremba-Niedzwiedzka K."/>
            <person name="Martijn J."/>
            <person name="Lind A.E."/>
            <person name="van Eijk R."/>
            <person name="Schleper C."/>
            <person name="Guy L."/>
            <person name="Ettema T.J."/>
        </authorList>
    </citation>
    <scope>NUCLEOTIDE SEQUENCE</scope>
</reference>
<protein>
    <submittedName>
        <fullName evidence="1">Uncharacterized protein</fullName>
    </submittedName>
</protein>
<name>A0A0F9TT30_9ZZZZ</name>
<organism evidence="1">
    <name type="scientific">marine sediment metagenome</name>
    <dbReference type="NCBI Taxonomy" id="412755"/>
    <lineage>
        <taxon>unclassified sequences</taxon>
        <taxon>metagenomes</taxon>
        <taxon>ecological metagenomes</taxon>
    </lineage>
</organism>
<dbReference type="AlphaFoldDB" id="A0A0F9TT30"/>
<dbReference type="EMBL" id="LAZR01000200">
    <property type="protein sequence ID" value="KKN82494.1"/>
    <property type="molecule type" value="Genomic_DNA"/>
</dbReference>